<evidence type="ECO:0000313" key="1">
    <source>
        <dbReference type="EMBL" id="SMP02900.1"/>
    </source>
</evidence>
<name>A0AA45WJB1_9BACL</name>
<dbReference type="Proteomes" id="UP001157946">
    <property type="component" value="Unassembled WGS sequence"/>
</dbReference>
<gene>
    <name evidence="1" type="ORF">SAMN06265361_101384</name>
</gene>
<dbReference type="EMBL" id="FXTU01000001">
    <property type="protein sequence ID" value="SMP02900.1"/>
    <property type="molecule type" value="Genomic_DNA"/>
</dbReference>
<comment type="caution">
    <text evidence="1">The sequence shown here is derived from an EMBL/GenBank/DDBJ whole genome shotgun (WGS) entry which is preliminary data.</text>
</comment>
<organism evidence="1 2">
    <name type="scientific">Laceyella tengchongensis</name>
    <dbReference type="NCBI Taxonomy" id="574699"/>
    <lineage>
        <taxon>Bacteria</taxon>
        <taxon>Bacillati</taxon>
        <taxon>Bacillota</taxon>
        <taxon>Bacilli</taxon>
        <taxon>Bacillales</taxon>
        <taxon>Thermoactinomycetaceae</taxon>
        <taxon>Laceyella</taxon>
    </lineage>
</organism>
<sequence length="83" mass="9043">MNKAQEQKSPLQAEEKSDATIVWEHRATGSNEQQVVPFPIQREVLHEEQTIRQADAVATIRIVSSGFGGVRASASPRAMLSAA</sequence>
<dbReference type="RefSeq" id="WP_284723875.1">
    <property type="nucleotide sequence ID" value="NZ_FXTU01000001.1"/>
</dbReference>
<evidence type="ECO:0000313" key="2">
    <source>
        <dbReference type="Proteomes" id="UP001157946"/>
    </source>
</evidence>
<keyword evidence="2" id="KW-1185">Reference proteome</keyword>
<protein>
    <submittedName>
        <fullName evidence="1">Uncharacterized protein</fullName>
    </submittedName>
</protein>
<proteinExistence type="predicted"/>
<dbReference type="AlphaFoldDB" id="A0AA45WJB1"/>
<reference evidence="1" key="1">
    <citation type="submission" date="2017-05" db="EMBL/GenBank/DDBJ databases">
        <authorList>
            <person name="Varghese N."/>
            <person name="Submissions S."/>
        </authorList>
    </citation>
    <scope>NUCLEOTIDE SEQUENCE</scope>
    <source>
        <strain evidence="1">DSM 45262</strain>
    </source>
</reference>
<accession>A0AA45WJB1</accession>